<evidence type="ECO:0000256" key="2">
    <source>
        <dbReference type="ARBA" id="ARBA00023002"/>
    </source>
</evidence>
<dbReference type="PRINTS" id="PR00081">
    <property type="entry name" value="GDHRDH"/>
</dbReference>
<reference evidence="3 4" key="1">
    <citation type="submission" date="2018-05" db="EMBL/GenBank/DDBJ databases">
        <title>Draft genome sequence of Scytalidium lignicola DSM 105466, a ubiquitous saprotrophic fungus.</title>
        <authorList>
            <person name="Buettner E."/>
            <person name="Gebauer A.M."/>
            <person name="Hofrichter M."/>
            <person name="Liers C."/>
            <person name="Kellner H."/>
        </authorList>
    </citation>
    <scope>NUCLEOTIDE SEQUENCE [LARGE SCALE GENOMIC DNA]</scope>
    <source>
        <strain evidence="3 4">DSM 105466</strain>
    </source>
</reference>
<dbReference type="AlphaFoldDB" id="A0A3E2HD80"/>
<dbReference type="InterPro" id="IPR002347">
    <property type="entry name" value="SDR_fam"/>
</dbReference>
<dbReference type="GO" id="GO:0009688">
    <property type="term" value="P:abscisic acid biosynthetic process"/>
    <property type="evidence" value="ECO:0007669"/>
    <property type="project" value="UniProtKB-ARBA"/>
</dbReference>
<dbReference type="NCBIfam" id="NF005559">
    <property type="entry name" value="PRK07231.1"/>
    <property type="match status" value="1"/>
</dbReference>
<comment type="caution">
    <text evidence="3">The sequence shown here is derived from an EMBL/GenBank/DDBJ whole genome shotgun (WGS) entry which is preliminary data.</text>
</comment>
<feature type="non-terminal residue" evidence="3">
    <location>
        <position position="1"/>
    </location>
</feature>
<name>A0A3E2HD80_SCYLI</name>
<evidence type="ECO:0000313" key="4">
    <source>
        <dbReference type="Proteomes" id="UP000258309"/>
    </source>
</evidence>
<feature type="non-terminal residue" evidence="3">
    <location>
        <position position="254"/>
    </location>
</feature>
<gene>
    <name evidence="3" type="ORF">B7463_g5280</name>
</gene>
<keyword evidence="1" id="KW-0521">NADP</keyword>
<keyword evidence="4" id="KW-1185">Reference proteome</keyword>
<dbReference type="FunFam" id="3.40.50.720:FF:000084">
    <property type="entry name" value="Short-chain dehydrogenase reductase"/>
    <property type="match status" value="1"/>
</dbReference>
<dbReference type="GO" id="GO:0016491">
    <property type="term" value="F:oxidoreductase activity"/>
    <property type="evidence" value="ECO:0007669"/>
    <property type="project" value="UniProtKB-KW"/>
</dbReference>
<dbReference type="STRING" id="5539.A0A3E2HD80"/>
<protein>
    <submittedName>
        <fullName evidence="3">Uncharacterized protein</fullName>
    </submittedName>
</protein>
<accession>A0A3E2HD80</accession>
<dbReference type="Proteomes" id="UP000258309">
    <property type="component" value="Unassembled WGS sequence"/>
</dbReference>
<evidence type="ECO:0000313" key="3">
    <source>
        <dbReference type="EMBL" id="RFU31051.1"/>
    </source>
</evidence>
<dbReference type="Pfam" id="PF13561">
    <property type="entry name" value="adh_short_C2"/>
    <property type="match status" value="1"/>
</dbReference>
<evidence type="ECO:0000256" key="1">
    <source>
        <dbReference type="ARBA" id="ARBA00022857"/>
    </source>
</evidence>
<dbReference type="SUPFAM" id="SSF51735">
    <property type="entry name" value="NAD(P)-binding Rossmann-fold domains"/>
    <property type="match status" value="1"/>
</dbReference>
<sequence length="254" mass="27183">MVDQGRLSDKVVIVTGGGQGFGEGIVAKCVAEGAKVLLLDINESNAAKVASQHPHGSAIPMLADVSCEEDWQKALDLVLSTFGKLDVVINNAGVNNFAQSSIELPESEFDRLFRINVKQLFFSTRTIIPYFKKQGKGLFVNISSVSATRPREGLVWYGASKAAVSNATRGLAAEWAKDNIRFNAICPVAGDTGMVENYLGKPDTPENRKGVLAGIPLGRLCQPFDIANMAAYLASDEAEFMTGSIIDVDGGRTI</sequence>
<dbReference type="PANTHER" id="PTHR43639">
    <property type="entry name" value="OXIDOREDUCTASE, SHORT-CHAIN DEHYDROGENASE/REDUCTASE FAMILY (AFU_ORTHOLOGUE AFUA_5G02870)"/>
    <property type="match status" value="1"/>
</dbReference>
<organism evidence="3 4">
    <name type="scientific">Scytalidium lignicola</name>
    <name type="common">Hyphomycete</name>
    <dbReference type="NCBI Taxonomy" id="5539"/>
    <lineage>
        <taxon>Eukaryota</taxon>
        <taxon>Fungi</taxon>
        <taxon>Dikarya</taxon>
        <taxon>Ascomycota</taxon>
        <taxon>Pezizomycotina</taxon>
        <taxon>Leotiomycetes</taxon>
        <taxon>Leotiomycetes incertae sedis</taxon>
        <taxon>Scytalidium</taxon>
    </lineage>
</organism>
<dbReference type="Gene3D" id="3.40.50.720">
    <property type="entry name" value="NAD(P)-binding Rossmann-like Domain"/>
    <property type="match status" value="1"/>
</dbReference>
<dbReference type="InterPro" id="IPR036291">
    <property type="entry name" value="NAD(P)-bd_dom_sf"/>
</dbReference>
<dbReference type="OrthoDB" id="294295at2759"/>
<dbReference type="OMA" id="NCTQEAW"/>
<dbReference type="PRINTS" id="PR00080">
    <property type="entry name" value="SDRFAMILY"/>
</dbReference>
<proteinExistence type="predicted"/>
<dbReference type="EMBL" id="NCSJ02000085">
    <property type="protein sequence ID" value="RFU31051.1"/>
    <property type="molecule type" value="Genomic_DNA"/>
</dbReference>
<keyword evidence="2" id="KW-0560">Oxidoreductase</keyword>
<dbReference type="PANTHER" id="PTHR43639:SF5">
    <property type="entry name" value="OXIDOREDUCTASE, SHORT-CHAIN DEHYDROGENASE_REDUCTASE FAMILY (AFU_ORTHOLOGUE AFUA_6G09140)"/>
    <property type="match status" value="1"/>
</dbReference>